<reference evidence="1" key="1">
    <citation type="submission" date="2022-03" db="EMBL/GenBank/DDBJ databases">
        <authorList>
            <person name="Martin C."/>
        </authorList>
    </citation>
    <scope>NUCLEOTIDE SEQUENCE</scope>
</reference>
<comment type="caution">
    <text evidence="1">The sequence shown here is derived from an EMBL/GenBank/DDBJ whole genome shotgun (WGS) entry which is preliminary data.</text>
</comment>
<proteinExistence type="predicted"/>
<dbReference type="AlphaFoldDB" id="A0A8S4PFE7"/>
<gene>
    <name evidence="1" type="ORF">OFUS_LOCUS17520</name>
</gene>
<keyword evidence="2" id="KW-1185">Reference proteome</keyword>
<dbReference type="Proteomes" id="UP000749559">
    <property type="component" value="Unassembled WGS sequence"/>
</dbReference>
<dbReference type="PANTHER" id="PTHR31751">
    <property type="entry name" value="SI:CH211-108C17.2-RELATED-RELATED"/>
    <property type="match status" value="1"/>
</dbReference>
<protein>
    <submittedName>
        <fullName evidence="1">Uncharacterized protein</fullName>
    </submittedName>
</protein>
<evidence type="ECO:0000313" key="2">
    <source>
        <dbReference type="Proteomes" id="UP000749559"/>
    </source>
</evidence>
<name>A0A8S4PFE7_OWEFU</name>
<accession>A0A8S4PFE7</accession>
<dbReference type="OrthoDB" id="5977315at2759"/>
<evidence type="ECO:0000313" key="1">
    <source>
        <dbReference type="EMBL" id="CAH1792570.1"/>
    </source>
</evidence>
<dbReference type="EMBL" id="CAIIXF020000008">
    <property type="protein sequence ID" value="CAH1792570.1"/>
    <property type="molecule type" value="Genomic_DNA"/>
</dbReference>
<organism evidence="1 2">
    <name type="scientific">Owenia fusiformis</name>
    <name type="common">Polychaete worm</name>
    <dbReference type="NCBI Taxonomy" id="6347"/>
    <lineage>
        <taxon>Eukaryota</taxon>
        <taxon>Metazoa</taxon>
        <taxon>Spiralia</taxon>
        <taxon>Lophotrochozoa</taxon>
        <taxon>Annelida</taxon>
        <taxon>Polychaeta</taxon>
        <taxon>Sedentaria</taxon>
        <taxon>Canalipalpata</taxon>
        <taxon>Sabellida</taxon>
        <taxon>Oweniida</taxon>
        <taxon>Oweniidae</taxon>
        <taxon>Owenia</taxon>
    </lineage>
</organism>
<sequence length="375" mass="42695">MSSKRIRKVIDIAFSNLDEKEDFFQRWNKFRKRHPALKNSASAMSYLLSCEKQDFGNYEQTSEDSFNYNNFKTIDKERSKAEPLFVCCPQSIQSLIEAVYRLGQLYYFKRDGVTSQIEQFSNVVATFTISNNHCTFTWKSSPYVKGGTKFFVNEKIACGTICSGILDSHFQRFTRASKLGNTSTTFIIDVLKRISPAVSIQASLSMREAIDASEVRSADNKLTLETDACFSAFRNAQRSITFALCNNTHTIVANKVKSTKDPECPNVQQHETISTDEILQDLHDQGKQVRCIVHDSNNSVSKIIHENFPDVNDQNGVWHKIKSAMSGFLKLTKGTKETENITWHSQLIDKYEGVKNHFWYSIMNCGNDADILIDS</sequence>